<dbReference type="EMBL" id="OX597829">
    <property type="protein sequence ID" value="CAI9734754.1"/>
    <property type="molecule type" value="Genomic_DNA"/>
</dbReference>
<organism evidence="2 3">
    <name type="scientific">Octopus vulgaris</name>
    <name type="common">Common octopus</name>
    <dbReference type="NCBI Taxonomy" id="6645"/>
    <lineage>
        <taxon>Eukaryota</taxon>
        <taxon>Metazoa</taxon>
        <taxon>Spiralia</taxon>
        <taxon>Lophotrochozoa</taxon>
        <taxon>Mollusca</taxon>
        <taxon>Cephalopoda</taxon>
        <taxon>Coleoidea</taxon>
        <taxon>Octopodiformes</taxon>
        <taxon>Octopoda</taxon>
        <taxon>Incirrata</taxon>
        <taxon>Octopodidae</taxon>
        <taxon>Octopus</taxon>
    </lineage>
</organism>
<sequence length="75" mass="8438">MVGDVLLLPANIDILNPEGIAYDMIHIGGGSIKAELQKVDTESIGYGCITQRNQLINRNSKPKREEDYRNQQRPQ</sequence>
<keyword evidence="3" id="KW-1185">Reference proteome</keyword>
<name>A0AA36BIL4_OCTVU</name>
<dbReference type="Proteomes" id="UP001162480">
    <property type="component" value="Chromosome 16"/>
</dbReference>
<reference evidence="2" key="1">
    <citation type="submission" date="2023-08" db="EMBL/GenBank/DDBJ databases">
        <authorList>
            <person name="Alioto T."/>
            <person name="Alioto T."/>
            <person name="Gomez Garrido J."/>
        </authorList>
    </citation>
    <scope>NUCLEOTIDE SEQUENCE</scope>
</reference>
<protein>
    <submittedName>
        <fullName evidence="2">Uncharacterized protein</fullName>
    </submittedName>
</protein>
<proteinExistence type="predicted"/>
<gene>
    <name evidence="2" type="ORF">OCTVUL_1B015203</name>
</gene>
<dbReference type="AlphaFoldDB" id="A0AA36BIL4"/>
<feature type="compositionally biased region" description="Basic and acidic residues" evidence="1">
    <location>
        <begin position="62"/>
        <end position="75"/>
    </location>
</feature>
<feature type="region of interest" description="Disordered" evidence="1">
    <location>
        <begin position="55"/>
        <end position="75"/>
    </location>
</feature>
<accession>A0AA36BIL4</accession>
<evidence type="ECO:0000313" key="3">
    <source>
        <dbReference type="Proteomes" id="UP001162480"/>
    </source>
</evidence>
<evidence type="ECO:0000256" key="1">
    <source>
        <dbReference type="SAM" id="MobiDB-lite"/>
    </source>
</evidence>
<evidence type="ECO:0000313" key="2">
    <source>
        <dbReference type="EMBL" id="CAI9734754.1"/>
    </source>
</evidence>